<dbReference type="EMBL" id="JAPFFJ010000015">
    <property type="protein sequence ID" value="KAJ6409476.1"/>
    <property type="molecule type" value="Genomic_DNA"/>
</dbReference>
<organism evidence="2 3">
    <name type="scientific">Salix udensis</name>
    <dbReference type="NCBI Taxonomy" id="889485"/>
    <lineage>
        <taxon>Eukaryota</taxon>
        <taxon>Viridiplantae</taxon>
        <taxon>Streptophyta</taxon>
        <taxon>Embryophyta</taxon>
        <taxon>Tracheophyta</taxon>
        <taxon>Spermatophyta</taxon>
        <taxon>Magnoliopsida</taxon>
        <taxon>eudicotyledons</taxon>
        <taxon>Gunneridae</taxon>
        <taxon>Pentapetalae</taxon>
        <taxon>rosids</taxon>
        <taxon>fabids</taxon>
        <taxon>Malpighiales</taxon>
        <taxon>Salicaceae</taxon>
        <taxon>Saliceae</taxon>
        <taxon>Salix</taxon>
    </lineage>
</organism>
<reference evidence="2 3" key="1">
    <citation type="journal article" date="2023" name="Int. J. Mol. Sci.">
        <title>De Novo Assembly and Annotation of 11 Diverse Shrub Willow (Salix) Genomes Reveals Novel Gene Organization in Sex-Linked Regions.</title>
        <authorList>
            <person name="Hyden B."/>
            <person name="Feng K."/>
            <person name="Yates T.B."/>
            <person name="Jawdy S."/>
            <person name="Cereghino C."/>
            <person name="Smart L.B."/>
            <person name="Muchero W."/>
        </authorList>
    </citation>
    <scope>NUCLEOTIDE SEQUENCE [LARGE SCALE GENOMIC DNA]</scope>
    <source>
        <tissue evidence="2">Shoot tip</tissue>
    </source>
</reference>
<accession>A0AAD6JQE7</accession>
<dbReference type="AlphaFoldDB" id="A0AAD6JQE7"/>
<name>A0AAD6JQE7_9ROSI</name>
<evidence type="ECO:0000313" key="3">
    <source>
        <dbReference type="Proteomes" id="UP001162972"/>
    </source>
</evidence>
<dbReference type="Proteomes" id="UP001162972">
    <property type="component" value="Chromosome 9"/>
</dbReference>
<gene>
    <name evidence="2" type="ORF">OIU84_009051</name>
</gene>
<keyword evidence="3" id="KW-1185">Reference proteome</keyword>
<feature type="region of interest" description="Disordered" evidence="1">
    <location>
        <begin position="1"/>
        <end position="78"/>
    </location>
</feature>
<comment type="caution">
    <text evidence="2">The sequence shown here is derived from an EMBL/GenBank/DDBJ whole genome shotgun (WGS) entry which is preliminary data.</text>
</comment>
<sequence>MMNEVNPLLHSHKPKPFEPKTQPPKPDPTTRQSESESGSESESEPGQSVKPITSKPMEETPPKEAAASVAKKFRSKPA</sequence>
<protein>
    <submittedName>
        <fullName evidence="2">Uncharacterized protein</fullName>
    </submittedName>
</protein>
<evidence type="ECO:0000313" key="2">
    <source>
        <dbReference type="EMBL" id="KAJ6409476.1"/>
    </source>
</evidence>
<proteinExistence type="predicted"/>
<evidence type="ECO:0000256" key="1">
    <source>
        <dbReference type="SAM" id="MobiDB-lite"/>
    </source>
</evidence>